<accession>A0ABM8EDS6</accession>
<dbReference type="Proteomes" id="UP001317629">
    <property type="component" value="Plasmid pSS37A-Re-1"/>
</dbReference>
<evidence type="ECO:0000256" key="2">
    <source>
        <dbReference type="ARBA" id="ARBA00022679"/>
    </source>
</evidence>
<evidence type="ECO:0000313" key="6">
    <source>
        <dbReference type="Proteomes" id="UP001317629"/>
    </source>
</evidence>
<gene>
    <name evidence="5" type="ORF">SS37A_37090</name>
</gene>
<dbReference type="EMBL" id="AP027143">
    <property type="protein sequence ID" value="BDV36179.1"/>
    <property type="molecule type" value="Genomic_DNA"/>
</dbReference>
<reference evidence="5 6" key="1">
    <citation type="journal article" date="2023" name="Int. J. Syst. Evol. Microbiol.">
        <title>Methylocystis iwaonis sp. nov., a type II methane-oxidizing bacterium from surface soil of a rice paddy field in Japan, and emended description of the genus Methylocystis (ex Whittenbury et al. 1970) Bowman et al. 1993.</title>
        <authorList>
            <person name="Kaise H."/>
            <person name="Sawadogo J.B."/>
            <person name="Alam M.S."/>
            <person name="Ueno C."/>
            <person name="Dianou D."/>
            <person name="Shinjo R."/>
            <person name="Asakawa S."/>
        </authorList>
    </citation>
    <scope>NUCLEOTIDE SEQUENCE [LARGE SCALE GENOMIC DNA]</scope>
    <source>
        <strain evidence="5 6">SS37A-Re</strain>
    </source>
</reference>
<dbReference type="PANTHER" id="PTHR40048:SF1">
    <property type="entry name" value="RHAMNOSYL O-METHYLTRANSFERASE"/>
    <property type="match status" value="1"/>
</dbReference>
<proteinExistence type="predicted"/>
<feature type="region of interest" description="Disordered" evidence="4">
    <location>
        <begin position="1"/>
        <end position="24"/>
    </location>
</feature>
<dbReference type="CDD" id="cd03801">
    <property type="entry name" value="GT4_PimA-like"/>
    <property type="match status" value="1"/>
</dbReference>
<name>A0ABM8EDS6_9HYPH</name>
<keyword evidence="3" id="KW-0175">Coiled coil</keyword>
<keyword evidence="5" id="KW-0614">Plasmid</keyword>
<dbReference type="Pfam" id="PF13578">
    <property type="entry name" value="Methyltransf_24"/>
    <property type="match status" value="1"/>
</dbReference>
<dbReference type="PANTHER" id="PTHR40048">
    <property type="entry name" value="RHAMNOSYL O-METHYLTRANSFERASE"/>
    <property type="match status" value="1"/>
</dbReference>
<feature type="compositionally biased region" description="Basic and acidic residues" evidence="4">
    <location>
        <begin position="1"/>
        <end position="17"/>
    </location>
</feature>
<evidence type="ECO:0000256" key="3">
    <source>
        <dbReference type="SAM" id="Coils"/>
    </source>
</evidence>
<keyword evidence="1" id="KW-0489">Methyltransferase</keyword>
<evidence type="ECO:0008006" key="7">
    <source>
        <dbReference type="Google" id="ProtNLM"/>
    </source>
</evidence>
<dbReference type="Gene3D" id="3.40.50.150">
    <property type="entry name" value="Vaccinia Virus protein VP39"/>
    <property type="match status" value="1"/>
</dbReference>
<dbReference type="SUPFAM" id="SSF53756">
    <property type="entry name" value="UDP-Glycosyltransferase/glycogen phosphorylase"/>
    <property type="match status" value="1"/>
</dbReference>
<geneLocation type="plasmid" evidence="5 6">
    <name>pSS37A-Re-1</name>
</geneLocation>
<keyword evidence="6" id="KW-1185">Reference proteome</keyword>
<evidence type="ECO:0000313" key="5">
    <source>
        <dbReference type="EMBL" id="BDV36179.1"/>
    </source>
</evidence>
<dbReference type="RefSeq" id="WP_281932118.1">
    <property type="nucleotide sequence ID" value="NZ_AP027143.1"/>
</dbReference>
<dbReference type="Pfam" id="PF13692">
    <property type="entry name" value="Glyco_trans_1_4"/>
    <property type="match status" value="1"/>
</dbReference>
<dbReference type="InterPro" id="IPR029063">
    <property type="entry name" value="SAM-dependent_MTases_sf"/>
</dbReference>
<dbReference type="Gene3D" id="3.40.50.2000">
    <property type="entry name" value="Glycogen Phosphorylase B"/>
    <property type="match status" value="1"/>
</dbReference>
<protein>
    <recommendedName>
        <fullName evidence="7">Glycosyltransferase</fullName>
    </recommendedName>
</protein>
<organism evidence="5 6">
    <name type="scientific">Methylocystis iwaonis</name>
    <dbReference type="NCBI Taxonomy" id="2885079"/>
    <lineage>
        <taxon>Bacteria</taxon>
        <taxon>Pseudomonadati</taxon>
        <taxon>Pseudomonadota</taxon>
        <taxon>Alphaproteobacteria</taxon>
        <taxon>Hyphomicrobiales</taxon>
        <taxon>Methylocystaceae</taxon>
        <taxon>Methylocystis</taxon>
    </lineage>
</organism>
<feature type="coiled-coil region" evidence="3">
    <location>
        <begin position="596"/>
        <end position="623"/>
    </location>
</feature>
<keyword evidence="2" id="KW-0808">Transferase</keyword>
<evidence type="ECO:0000256" key="4">
    <source>
        <dbReference type="SAM" id="MobiDB-lite"/>
    </source>
</evidence>
<sequence>MSSAKDSQEATFPKERSGFNSSTKVKRKLGKTMIDPHAPLAEFGKLDFDPLILLEAPQRCVAPTSWVGHIPFAFWLVRMARPKIFVELGTHSGNSYCAFCQAVAEDELPTSCYAVDTWRGDDQAGHYGPEILLDLRHHHDKRYSAFSTLLQSTFDDALSSFGNGTVDLLHIDGCHTYEAVKHDFEAWKPKLSSSAIVLFHDTEVRESSFGVWRFWEELQSKYANFNFPHCHGLGVIAIGEIRPALTPLFNARRRQTTKIKKLFGTIGGALRENADARLRLDRAVDERAAAVAEAVALRHDIATLEQRFSNDDIVTQQMDGFQVDKIFQVVADQLKGMRSEFDAQIETIAAHGSTLATEIAGVRTQLGGLSDRIAASSPDHDVQVRALVGIREVLMVVQSVQEQIKTELANFPQHLTAALDRGGRMQNERIEELAELGRNTLSRVLDIASASEDMRAKMAFEREKQSSEITAVSEAVDTHLANLTQSLTAALDRGGRMQNERIEELADLGRNTLSRVLDIASASEDMRAKMAFEREKQSSEITAVSEAVDAHVANLTQHLTAALDRGGRMQNERIEELKGIGAEGLAVLESLKTDIIKRQSADVERVAERLKQTQVEAASLQERLSGLVLDAAIAWTRYSDLLRHVEHLASANGRDEIAELREVIEEGLLDARKQKASVLSRRYAPPPVCFETDAQDRTIFGVAALPVQLPTRPVKPENAAMVFVRLMVGDGPSERPRFTVVCAADETDIHFDDLVESIRKAAIQDRVEIFARVSNERPIPNSEPLQTSKQGLISELNEIIRDRALGETVALLSAPGIFGEEWMSGFETVFENNPLVAGANGIILNDTTKVCWSGASFSLEHGWQIPEYRVESDDYHVSTAAKLEGIVTGFVALVPDLFRELGGLSENCGSLAAALLEFSNRVFAMGFEIYQAPGARYILAAEGEGNARSTLQRFQIVARNVPLQGFRRRPRVLVVDALTPTPDKDAGSVDAYWGMRLLQSLGYEVTFVPMYATEHAGRYTDILRSNGVYCPVAPQLITPLHFIENHGKDYDLIVLYRVVVAYLLVDLCRRVAPQSKIIFHTVDLHFLREERHANLLQSPEAISQAQNTKIEELRCIRSVDATILVSRHEQDLVGQLVPAAKLFLVPVMYPVPGRLAPRRGRNAVIFVGGFGHGPNADAAIFLIDEIWGLIRRQMPELTLIIAGSNPPDDILKRHDPAKGVEILGFVPDLGPLYSRSLVNLAPLRFGAGIKGKIIAAMAVGVPTVATSIAAEGMGLTNEKDVLIRDDPHAIAESVVRLCRDEGLWGRISDNAFITAQAEFSVDAQVTRWRKILRWLSLPN</sequence>
<dbReference type="SUPFAM" id="SSF53335">
    <property type="entry name" value="S-adenosyl-L-methionine-dependent methyltransferases"/>
    <property type="match status" value="1"/>
</dbReference>
<evidence type="ECO:0000256" key="1">
    <source>
        <dbReference type="ARBA" id="ARBA00022603"/>
    </source>
</evidence>